<dbReference type="EMBL" id="WLZX01000003">
    <property type="protein sequence ID" value="MTD27310.1"/>
    <property type="molecule type" value="Genomic_DNA"/>
</dbReference>
<comment type="similarity">
    <text evidence="1">Belongs to the LysR transcriptional regulatory family.</text>
</comment>
<dbReference type="PROSITE" id="PS50931">
    <property type="entry name" value="HTH_LYSR"/>
    <property type="match status" value="1"/>
</dbReference>
<dbReference type="EMBL" id="CP046509">
    <property type="protein sequence ID" value="QGU88853.1"/>
    <property type="molecule type" value="Genomic_DNA"/>
</dbReference>
<dbReference type="InterPro" id="IPR005119">
    <property type="entry name" value="LysR_subst-bd"/>
</dbReference>
<organism evidence="7 8">
    <name type="scientific">Erwinia sorbitola</name>
    <dbReference type="NCBI Taxonomy" id="2681984"/>
    <lineage>
        <taxon>Bacteria</taxon>
        <taxon>Pseudomonadati</taxon>
        <taxon>Pseudomonadota</taxon>
        <taxon>Gammaproteobacteria</taxon>
        <taxon>Enterobacterales</taxon>
        <taxon>Erwiniaceae</taxon>
        <taxon>Erwinia</taxon>
    </lineage>
</organism>
<dbReference type="GO" id="GO:0043565">
    <property type="term" value="F:sequence-specific DNA binding"/>
    <property type="evidence" value="ECO:0007669"/>
    <property type="project" value="TreeGrafter"/>
</dbReference>
<keyword evidence="3" id="KW-0238">DNA-binding</keyword>
<evidence type="ECO:0000256" key="2">
    <source>
        <dbReference type="ARBA" id="ARBA00023015"/>
    </source>
</evidence>
<dbReference type="Gene3D" id="3.40.190.290">
    <property type="match status" value="1"/>
</dbReference>
<dbReference type="AlphaFoldDB" id="A0A6I6EX73"/>
<dbReference type="InterPro" id="IPR036388">
    <property type="entry name" value="WH-like_DNA-bd_sf"/>
</dbReference>
<dbReference type="Pfam" id="PF00126">
    <property type="entry name" value="HTH_1"/>
    <property type="match status" value="1"/>
</dbReference>
<dbReference type="Proteomes" id="UP000424752">
    <property type="component" value="Chromosome"/>
</dbReference>
<sequence length="323" mass="35325">MQNIASLNDLDLRQLQAFSAVISSGSVTAAAKVLQRSQPAVSRLIQDLENTLGYPLFLRNGPRIYPTEQALRLHEYVATALTSLQQIRLRANEIWKEEKTPLLIAATPSMSSGLLPEALALINLDDSVQILSDSAEQTAHAIITGKAELGISSLPLEHQGAQVHWIGQSRCVIALREDDPLAQKGQVLLSDLMSRKLITPYNPYRLRRRYEQVLRKARVKPAGVIETNSSVNILACIRSGLGVAILEPVTAYGLPVAGVAIRELDVEIPYYFGVTTPQSKPPRPSVLALIDALKQAAASLLPEFVCLDAGEHARVIQLLHQEE</sequence>
<evidence type="ECO:0000313" key="8">
    <source>
        <dbReference type="Proteomes" id="UP000424752"/>
    </source>
</evidence>
<proteinExistence type="inferred from homology"/>
<evidence type="ECO:0000259" key="5">
    <source>
        <dbReference type="PROSITE" id="PS50931"/>
    </source>
</evidence>
<reference evidence="7 8" key="2">
    <citation type="submission" date="2019-12" db="EMBL/GenBank/DDBJ databases">
        <title>Erwinia sp. nov., isolated from droppings of birds in the Qinghai-Tiebt plateau of China.</title>
        <authorList>
            <person name="Ge Y."/>
        </authorList>
    </citation>
    <scope>NUCLEOTIDE SEQUENCE [LARGE SCALE GENOMIC DNA]</scope>
    <source>
        <strain evidence="7 8">J780</strain>
    </source>
</reference>
<name>A0A6I6EX73_9GAMM</name>
<accession>A0A6L6GN69</accession>
<dbReference type="Pfam" id="PF03466">
    <property type="entry name" value="LysR_substrate"/>
    <property type="match status" value="1"/>
</dbReference>
<evidence type="ECO:0000256" key="3">
    <source>
        <dbReference type="ARBA" id="ARBA00023125"/>
    </source>
</evidence>
<reference evidence="6 9" key="1">
    <citation type="submission" date="2019-11" db="EMBL/GenBank/DDBJ databases">
        <title>Erwinia sp. nov., isolated from feces of birds in Tibet plateau of China.</title>
        <authorList>
            <person name="Ge Y."/>
        </authorList>
    </citation>
    <scope>NUCLEOTIDE SEQUENCE [LARGE SCALE GENOMIC DNA]</scope>
    <source>
        <strain evidence="6 9">J316</strain>
    </source>
</reference>
<evidence type="ECO:0000313" key="7">
    <source>
        <dbReference type="EMBL" id="QGU88853.1"/>
    </source>
</evidence>
<dbReference type="PRINTS" id="PR00039">
    <property type="entry name" value="HTHLYSR"/>
</dbReference>
<dbReference type="SUPFAM" id="SSF53850">
    <property type="entry name" value="Periplasmic binding protein-like II"/>
    <property type="match status" value="1"/>
</dbReference>
<protein>
    <submittedName>
        <fullName evidence="7">LysR family transcriptional regulator</fullName>
    </submittedName>
</protein>
<keyword evidence="4" id="KW-0804">Transcription</keyword>
<dbReference type="PANTHER" id="PTHR30427">
    <property type="entry name" value="TRANSCRIPTIONAL ACTIVATOR PROTEIN LYSR"/>
    <property type="match status" value="1"/>
</dbReference>
<dbReference type="InterPro" id="IPR036390">
    <property type="entry name" value="WH_DNA-bd_sf"/>
</dbReference>
<dbReference type="SUPFAM" id="SSF46785">
    <property type="entry name" value="Winged helix' DNA-binding domain"/>
    <property type="match status" value="1"/>
</dbReference>
<dbReference type="PANTHER" id="PTHR30427:SF1">
    <property type="entry name" value="TRANSCRIPTIONAL ACTIVATOR PROTEIN LYSR"/>
    <property type="match status" value="1"/>
</dbReference>
<evidence type="ECO:0000256" key="1">
    <source>
        <dbReference type="ARBA" id="ARBA00009437"/>
    </source>
</evidence>
<dbReference type="Proteomes" id="UP000480164">
    <property type="component" value="Unassembled WGS sequence"/>
</dbReference>
<keyword evidence="9" id="KW-1185">Reference proteome</keyword>
<keyword evidence="2" id="KW-0805">Transcription regulation</keyword>
<dbReference type="Gene3D" id="1.10.10.10">
    <property type="entry name" value="Winged helix-like DNA-binding domain superfamily/Winged helix DNA-binding domain"/>
    <property type="match status" value="1"/>
</dbReference>
<evidence type="ECO:0000313" key="6">
    <source>
        <dbReference type="EMBL" id="MTD27310.1"/>
    </source>
</evidence>
<gene>
    <name evidence="6" type="ORF">GK011_10200</name>
    <name evidence="7" type="ORF">GN242_17220</name>
</gene>
<evidence type="ECO:0000313" key="9">
    <source>
        <dbReference type="Proteomes" id="UP000480164"/>
    </source>
</evidence>
<accession>A0A6I6EX73</accession>
<feature type="domain" description="HTH lysR-type" evidence="5">
    <location>
        <begin position="10"/>
        <end position="67"/>
    </location>
</feature>
<evidence type="ECO:0000256" key="4">
    <source>
        <dbReference type="ARBA" id="ARBA00023163"/>
    </source>
</evidence>
<dbReference type="GO" id="GO:0003700">
    <property type="term" value="F:DNA-binding transcription factor activity"/>
    <property type="evidence" value="ECO:0007669"/>
    <property type="project" value="InterPro"/>
</dbReference>
<dbReference type="InterPro" id="IPR000847">
    <property type="entry name" value="LysR_HTH_N"/>
</dbReference>
<dbReference type="GO" id="GO:0010628">
    <property type="term" value="P:positive regulation of gene expression"/>
    <property type="evidence" value="ECO:0007669"/>
    <property type="project" value="TreeGrafter"/>
</dbReference>
<dbReference type="KEGG" id="erwi:GN242_17220"/>